<gene>
    <name evidence="1" type="ORF">KUL25_00275</name>
    <name evidence="2" type="ORF">KUL25_00280</name>
</gene>
<reference evidence="2 3" key="1">
    <citation type="submission" date="2021-07" db="EMBL/GenBank/DDBJ databases">
        <title>Karlodiniumbacter phycospheric gen. nov., sp. nov., a phycosphere bacterium isolated from karlodinium veneficum.</title>
        <authorList>
            <person name="Peng Y."/>
            <person name="Jiang L."/>
            <person name="Lee J."/>
        </authorList>
    </citation>
    <scope>NUCLEOTIDE SEQUENCE</scope>
    <source>
        <strain evidence="2 3">N5</strain>
    </source>
</reference>
<dbReference type="Gene3D" id="3.40.50.720">
    <property type="entry name" value="NAD(P)-binding Rossmann-like Domain"/>
    <property type="match status" value="1"/>
</dbReference>
<keyword evidence="3" id="KW-1185">Reference proteome</keyword>
<sequence length="341" mass="37396">MKLIATPVLVLFDDTGGATLKRGTTLVRLNAPFQAKACIDILQAFKAPGLDPETFLAKLDPAAAEAVSGLIEQMKMARFLVPDTVDLDDPETVFWMDYGQSRTAIEDGATRLHLTMVGRNHLTERVAKALTAAGLTIDQWIDDPKLRGPAIQTLAPAPWREISGLDVPDAEDGTLSLLVAATDIGAETHLRPWNEFCVDNRLNFLPISLKDNRIAMGPYVRPFENACLECTRGRINANVMTLDRDDEEYRPEVPHAFGWHPMLLDTAASLATAEILRQAVGALPAMRPDHIVADPIGTGTVTRHGVLRLPRCPVCSPIKRHSAPMVVDSEDRNAALINEYR</sequence>
<evidence type="ECO:0000313" key="1">
    <source>
        <dbReference type="EMBL" id="MBY4891195.1"/>
    </source>
</evidence>
<organism evidence="2">
    <name type="scientific">Gymnodinialimonas phycosphaerae</name>
    <dbReference type="NCBI Taxonomy" id="2841589"/>
    <lineage>
        <taxon>Bacteria</taxon>
        <taxon>Pseudomonadati</taxon>
        <taxon>Pseudomonadota</taxon>
        <taxon>Alphaproteobacteria</taxon>
        <taxon>Rhodobacterales</taxon>
        <taxon>Paracoccaceae</taxon>
        <taxon>Gymnodinialimonas</taxon>
    </lineage>
</organism>
<dbReference type="InterPro" id="IPR022291">
    <property type="entry name" value="Bacteriocin_synth_cyclodeHase"/>
</dbReference>
<dbReference type="RefSeq" id="WP_257891081.1">
    <property type="nucleotide sequence ID" value="NZ_JAIMBW010000001.1"/>
</dbReference>
<proteinExistence type="predicted"/>
<dbReference type="EMBL" id="JAIMBW010000001">
    <property type="protein sequence ID" value="MBY4891195.1"/>
    <property type="molecule type" value="Genomic_DNA"/>
</dbReference>
<protein>
    <submittedName>
        <fullName evidence="2">TOMM leader peptide-binding protein</fullName>
    </submittedName>
</protein>
<accession>A0A975YG23</accession>
<name>A0A975YG23_9RHOB</name>
<dbReference type="Proteomes" id="UP000693972">
    <property type="component" value="Unassembled WGS sequence"/>
</dbReference>
<evidence type="ECO:0000313" key="2">
    <source>
        <dbReference type="EMBL" id="QXL87998.1"/>
    </source>
</evidence>
<evidence type="ECO:0000313" key="3">
    <source>
        <dbReference type="Proteomes" id="UP000693972"/>
    </source>
</evidence>
<dbReference type="EMBL" id="CP078073">
    <property type="protein sequence ID" value="QXL87998.1"/>
    <property type="molecule type" value="Genomic_DNA"/>
</dbReference>
<dbReference type="AlphaFoldDB" id="A0A975YG23"/>
<dbReference type="NCBIfam" id="TIGR03882">
    <property type="entry name" value="cyclo_dehyd_2"/>
    <property type="match status" value="1"/>
</dbReference>